<sequence length="128" mass="14888">MKVSATIYRYLFFLLLMTIGPVVLTATGDTFLLIPKFWLLFGFISALTLMTIILILVVQQINRDLYAQAFLAATTVKILVCLFFVLFFLRKTPVNRHVFALDFCYVYFLNTAFEVYGLLRNLRNQNLR</sequence>
<reference evidence="1 2" key="1">
    <citation type="submission" date="2020-12" db="EMBL/GenBank/DDBJ databases">
        <title>HMF7856_wgs.fasta genome submission.</title>
        <authorList>
            <person name="Kang H."/>
            <person name="Kim H."/>
            <person name="Joh K."/>
        </authorList>
    </citation>
    <scope>NUCLEOTIDE SEQUENCE [LARGE SCALE GENOMIC DNA]</scope>
    <source>
        <strain evidence="1 2">HMF7856</strain>
    </source>
</reference>
<proteinExistence type="predicted"/>
<dbReference type="EMBL" id="CP066775">
    <property type="protein sequence ID" value="QQL50079.1"/>
    <property type="molecule type" value="Genomic_DNA"/>
</dbReference>
<dbReference type="RefSeq" id="WP_157523177.1">
    <property type="nucleotide sequence ID" value="NZ_CP066775.1"/>
</dbReference>
<keyword evidence="2" id="KW-1185">Reference proteome</keyword>
<protein>
    <submittedName>
        <fullName evidence="1">Uncharacterized protein</fullName>
    </submittedName>
</protein>
<evidence type="ECO:0000313" key="2">
    <source>
        <dbReference type="Proteomes" id="UP000429232"/>
    </source>
</evidence>
<evidence type="ECO:0000313" key="1">
    <source>
        <dbReference type="EMBL" id="QQL50079.1"/>
    </source>
</evidence>
<organism evidence="1 2">
    <name type="scientific">Mucilaginibacter ginkgonis</name>
    <dbReference type="NCBI Taxonomy" id="2682091"/>
    <lineage>
        <taxon>Bacteria</taxon>
        <taxon>Pseudomonadati</taxon>
        <taxon>Bacteroidota</taxon>
        <taxon>Sphingobacteriia</taxon>
        <taxon>Sphingobacteriales</taxon>
        <taxon>Sphingobacteriaceae</taxon>
        <taxon>Mucilaginibacter</taxon>
    </lineage>
</organism>
<accession>A0A6I4HUX0</accession>
<dbReference type="AlphaFoldDB" id="A0A6I4HUX0"/>
<gene>
    <name evidence="1" type="ORF">GO620_001095</name>
</gene>
<name>A0A6I4HUX0_9SPHI</name>
<dbReference type="KEGG" id="mgik:GO620_001095"/>
<dbReference type="Proteomes" id="UP000429232">
    <property type="component" value="Chromosome"/>
</dbReference>